<accession>G8TZ89</accession>
<gene>
    <name evidence="3" type="ordered locus">Sulac_0514</name>
</gene>
<keyword evidence="4" id="KW-1185">Reference proteome</keyword>
<dbReference type="AlphaFoldDB" id="G8TZ89"/>
<sequence>MVSDESMARRIGSRIRALRRRVGLSADVVAERVGLSRSQYLRLESGVVGMTVQRLVAVADVLGVTLRDLIPPENPDADEPDAFEWALRGTGLSAQDRKQVMDYIRILRQLRREQAREHGSEDADAQD</sequence>
<protein>
    <submittedName>
        <fullName evidence="3">Helix-turn-helix domain protein</fullName>
    </submittedName>
</protein>
<evidence type="ECO:0000259" key="2">
    <source>
        <dbReference type="PROSITE" id="PS50943"/>
    </source>
</evidence>
<dbReference type="Proteomes" id="UP000005439">
    <property type="component" value="Chromosome"/>
</dbReference>
<dbReference type="STRING" id="679936.Sulac_0514"/>
<reference evidence="4" key="1">
    <citation type="submission" date="2011-12" db="EMBL/GenBank/DDBJ databases">
        <title>The complete genome of chromosome of Sulfobacillus acidophilus DSM 10332.</title>
        <authorList>
            <person name="Lucas S."/>
            <person name="Han J."/>
            <person name="Lapidus A."/>
            <person name="Bruce D."/>
            <person name="Goodwin L."/>
            <person name="Pitluck S."/>
            <person name="Peters L."/>
            <person name="Kyrpides N."/>
            <person name="Mavromatis K."/>
            <person name="Ivanova N."/>
            <person name="Mikhailova N."/>
            <person name="Chertkov O."/>
            <person name="Saunders E."/>
            <person name="Detter J.C."/>
            <person name="Tapia R."/>
            <person name="Han C."/>
            <person name="Land M."/>
            <person name="Hauser L."/>
            <person name="Markowitz V."/>
            <person name="Cheng J.-F."/>
            <person name="Hugenholtz P."/>
            <person name="Woyke T."/>
            <person name="Wu D."/>
            <person name="Pukall R."/>
            <person name="Gehrich-Schroeter G."/>
            <person name="Schneider S."/>
            <person name="Klenk H.-P."/>
            <person name="Eisen J.A."/>
        </authorList>
    </citation>
    <scope>NUCLEOTIDE SEQUENCE [LARGE SCALE GENOMIC DNA]</scope>
    <source>
        <strain evidence="4">ATCC 700253 / DSM 10332 / NAL</strain>
    </source>
</reference>
<reference evidence="3 4" key="2">
    <citation type="journal article" date="2012" name="Stand. Genomic Sci.">
        <title>Complete genome sequence of the moderately thermophilic mineral-sulfide-oxidizing firmicute Sulfobacillus acidophilus type strain (NAL(T)).</title>
        <authorList>
            <person name="Anderson I."/>
            <person name="Chertkov O."/>
            <person name="Chen A."/>
            <person name="Saunders E."/>
            <person name="Lapidus A."/>
            <person name="Nolan M."/>
            <person name="Lucas S."/>
            <person name="Hammon N."/>
            <person name="Deshpande S."/>
            <person name="Cheng J.F."/>
            <person name="Han C."/>
            <person name="Tapia R."/>
            <person name="Goodwin L.A."/>
            <person name="Pitluck S."/>
            <person name="Liolios K."/>
            <person name="Pagani I."/>
            <person name="Ivanova N."/>
            <person name="Mikhailova N."/>
            <person name="Pati A."/>
            <person name="Palaniappan K."/>
            <person name="Land M."/>
            <person name="Pan C."/>
            <person name="Rohde M."/>
            <person name="Pukall R."/>
            <person name="Goker M."/>
            <person name="Detter J.C."/>
            <person name="Woyke T."/>
            <person name="Bristow J."/>
            <person name="Eisen J.A."/>
            <person name="Markowitz V."/>
            <person name="Hugenholtz P."/>
            <person name="Kyrpides N.C."/>
            <person name="Klenk H.P."/>
            <person name="Mavromatis K."/>
        </authorList>
    </citation>
    <scope>NUCLEOTIDE SEQUENCE [LARGE SCALE GENOMIC DNA]</scope>
    <source>
        <strain evidence="4">ATCC 700253 / DSM 10332 / NAL</strain>
    </source>
</reference>
<dbReference type="PATRIC" id="fig|679936.5.peg.537"/>
<evidence type="ECO:0000313" key="3">
    <source>
        <dbReference type="EMBL" id="AEW04058.1"/>
    </source>
</evidence>
<organism evidence="3 4">
    <name type="scientific">Sulfobacillus acidophilus (strain ATCC 700253 / DSM 10332 / NAL)</name>
    <dbReference type="NCBI Taxonomy" id="679936"/>
    <lineage>
        <taxon>Bacteria</taxon>
        <taxon>Bacillati</taxon>
        <taxon>Bacillota</taxon>
        <taxon>Clostridia</taxon>
        <taxon>Eubacteriales</taxon>
        <taxon>Clostridiales Family XVII. Incertae Sedis</taxon>
        <taxon>Sulfobacillus</taxon>
    </lineage>
</organism>
<dbReference type="GO" id="GO:0003677">
    <property type="term" value="F:DNA binding"/>
    <property type="evidence" value="ECO:0007669"/>
    <property type="project" value="UniProtKB-KW"/>
</dbReference>
<feature type="domain" description="HTH cro/C1-type" evidence="2">
    <location>
        <begin position="15"/>
        <end position="69"/>
    </location>
</feature>
<dbReference type="InterPro" id="IPR010982">
    <property type="entry name" value="Lambda_DNA-bd_dom_sf"/>
</dbReference>
<dbReference type="InterPro" id="IPR050807">
    <property type="entry name" value="TransReg_Diox_bact_type"/>
</dbReference>
<dbReference type="KEGG" id="sap:Sulac_0514"/>
<dbReference type="SUPFAM" id="SSF47413">
    <property type="entry name" value="lambda repressor-like DNA-binding domains"/>
    <property type="match status" value="1"/>
</dbReference>
<dbReference type="InterPro" id="IPR001387">
    <property type="entry name" value="Cro/C1-type_HTH"/>
</dbReference>
<dbReference type="PROSITE" id="PS50943">
    <property type="entry name" value="HTH_CROC1"/>
    <property type="match status" value="1"/>
</dbReference>
<keyword evidence="1" id="KW-0238">DNA-binding</keyword>
<dbReference type="EMBL" id="CP003179">
    <property type="protein sequence ID" value="AEW04058.1"/>
    <property type="molecule type" value="Genomic_DNA"/>
</dbReference>
<name>G8TZ89_SULAD</name>
<evidence type="ECO:0000313" key="4">
    <source>
        <dbReference type="Proteomes" id="UP000005439"/>
    </source>
</evidence>
<dbReference type="GO" id="GO:0003700">
    <property type="term" value="F:DNA-binding transcription factor activity"/>
    <property type="evidence" value="ECO:0007669"/>
    <property type="project" value="TreeGrafter"/>
</dbReference>
<proteinExistence type="predicted"/>
<dbReference type="PANTHER" id="PTHR46797:SF1">
    <property type="entry name" value="METHYLPHOSPHONATE SYNTHASE"/>
    <property type="match status" value="1"/>
</dbReference>
<dbReference type="SMART" id="SM00530">
    <property type="entry name" value="HTH_XRE"/>
    <property type="match status" value="1"/>
</dbReference>
<dbReference type="PANTHER" id="PTHR46797">
    <property type="entry name" value="HTH-TYPE TRANSCRIPTIONAL REGULATOR"/>
    <property type="match status" value="1"/>
</dbReference>
<dbReference type="GO" id="GO:0005829">
    <property type="term" value="C:cytosol"/>
    <property type="evidence" value="ECO:0007669"/>
    <property type="project" value="TreeGrafter"/>
</dbReference>
<dbReference type="Gene3D" id="1.10.260.40">
    <property type="entry name" value="lambda repressor-like DNA-binding domains"/>
    <property type="match status" value="1"/>
</dbReference>
<evidence type="ECO:0000256" key="1">
    <source>
        <dbReference type="ARBA" id="ARBA00023125"/>
    </source>
</evidence>
<dbReference type="HOGENOM" id="CLU_1969386_0_0_9"/>
<dbReference type="CDD" id="cd00093">
    <property type="entry name" value="HTH_XRE"/>
    <property type="match status" value="1"/>
</dbReference>
<dbReference type="Pfam" id="PF13560">
    <property type="entry name" value="HTH_31"/>
    <property type="match status" value="1"/>
</dbReference>